<name>A0ACC2JZ17_9PEZI</name>
<comment type="caution">
    <text evidence="1">The sequence shown here is derived from an EMBL/GenBank/DDBJ whole genome shotgun (WGS) entry which is preliminary data.</text>
</comment>
<protein>
    <submittedName>
        <fullName evidence="1">Uncharacterized protein</fullName>
    </submittedName>
</protein>
<sequence>MAHRESESEDDTYEDEADEDHGRRPEKTVGSRTDDGPCVYDERKASKPGMRTGAIEQLNQRLRQGLLWQQLWSRPGMQETAPPTPDTPDTLEARTAQLRQSLVATQRDGGRLGSLDPEQLRAAKRRRTSHARESSGAESLRDLDVDDFHLPSDLEDSLVEIYFARIHPWIPVLHVTRFRQALRIPPERTRLKIVLRAIVSLCARFSNDPRLGDEIARAKLIKTCRGAVILGSVESLSVENLQALTICAFDTIGSGRGPSAWSIVGSMARTIEYLQLSIEETDNQRSPRQSQVLIERVTFLPPSQTWVEAEGRRRLFWNVFLMDRLCSVATGWNVSLKSREVKRRLPCEGKIWERGESPLDKTPYLGVSDQYSELDGGTVGASPEHENTEFLGGFAYCIEATESLSLVTSFFLHQSVDVTSAHEIQHWLLRFKKLDLRLVQWKLFLPEKWQQACALNEDGIMDPNLTLAHITHNTAVVILHQSIAYPLPDWRTIPIRLPTVSSAETCLAAAREVAIIAHNFLRGGDFLTNPQFAFCLFICGRMLLAHSGYYRIDLDTAFDSLIRSLQEISQRWEGPFASSKSSCASNLAAKFAQRLLEARQLGPNSLDIRQPAFSKNTAGSFSGPPSQEGISEIASLQQDEGQSTQSFTHHGNQGPIPYYGSHMEQQASPDSISLAFPPLPSAFQVPSDLAGSMQSPEFHDFQQLSSRPSRGFGQGAQEAEAFSSSLELSFLPNERISVYSMLPSTDAPQGSS</sequence>
<keyword evidence="2" id="KW-1185">Reference proteome</keyword>
<dbReference type="EMBL" id="JAPUUL010000086">
    <property type="protein sequence ID" value="KAJ8132771.1"/>
    <property type="molecule type" value="Genomic_DNA"/>
</dbReference>
<organism evidence="1 2">
    <name type="scientific">Lasiodiplodia mahajangana</name>
    <dbReference type="NCBI Taxonomy" id="1108764"/>
    <lineage>
        <taxon>Eukaryota</taxon>
        <taxon>Fungi</taxon>
        <taxon>Dikarya</taxon>
        <taxon>Ascomycota</taxon>
        <taxon>Pezizomycotina</taxon>
        <taxon>Dothideomycetes</taxon>
        <taxon>Dothideomycetes incertae sedis</taxon>
        <taxon>Botryosphaeriales</taxon>
        <taxon>Botryosphaeriaceae</taxon>
        <taxon>Lasiodiplodia</taxon>
    </lineage>
</organism>
<proteinExistence type="predicted"/>
<gene>
    <name evidence="1" type="ORF">O1611_g853</name>
</gene>
<accession>A0ACC2JZ17</accession>
<dbReference type="Proteomes" id="UP001153332">
    <property type="component" value="Unassembled WGS sequence"/>
</dbReference>
<evidence type="ECO:0000313" key="1">
    <source>
        <dbReference type="EMBL" id="KAJ8132771.1"/>
    </source>
</evidence>
<reference evidence="1" key="1">
    <citation type="submission" date="2022-12" db="EMBL/GenBank/DDBJ databases">
        <title>Genome Sequence of Lasiodiplodia mahajangana.</title>
        <authorList>
            <person name="Buettner E."/>
        </authorList>
    </citation>
    <scope>NUCLEOTIDE SEQUENCE</scope>
    <source>
        <strain evidence="1">VT137</strain>
    </source>
</reference>
<evidence type="ECO:0000313" key="2">
    <source>
        <dbReference type="Proteomes" id="UP001153332"/>
    </source>
</evidence>